<evidence type="ECO:0000313" key="1">
    <source>
        <dbReference type="EMBL" id="NDL41758.1"/>
    </source>
</evidence>
<dbReference type="Pfam" id="PF07634">
    <property type="entry name" value="RtxA"/>
    <property type="match status" value="8"/>
</dbReference>
<organism evidence="1 2">
    <name type="scientific">Photorhabdus laumondii subsp. laumondii</name>
    <name type="common">Photorhabdus luminescens subsp. laumondii</name>
    <dbReference type="NCBI Taxonomy" id="141679"/>
    <lineage>
        <taxon>Bacteria</taxon>
        <taxon>Pseudomonadati</taxon>
        <taxon>Pseudomonadota</taxon>
        <taxon>Gammaproteobacteria</taxon>
        <taxon>Enterobacterales</taxon>
        <taxon>Morganellaceae</taxon>
        <taxon>Photorhabdus</taxon>
    </lineage>
</organism>
<comment type="caution">
    <text evidence="1">The sequence shown here is derived from an EMBL/GenBank/DDBJ whole genome shotgun (WGS) entry which is preliminary data.</text>
</comment>
<reference evidence="1 2" key="1">
    <citation type="submission" date="2019-12" db="EMBL/GenBank/DDBJ databases">
        <title>Engineering Photorhabdus to improve their lethality against agricultural pests.</title>
        <authorList>
            <person name="Machado R.A.R."/>
        </authorList>
    </citation>
    <scope>NUCLEOTIDE SEQUENCE [LARGE SCALE GENOMIC DNA]</scope>
    <source>
        <strain evidence="1 2">EN01</strain>
    </source>
</reference>
<protein>
    <submittedName>
        <fullName evidence="1">MARTX multifunctional-autoprocessing repeats-in-toxin holotoxin RtxA</fullName>
    </submittedName>
</protein>
<name>A0A6L9JR21_PHOLM</name>
<dbReference type="Proteomes" id="UP000479300">
    <property type="component" value="Unassembled WGS sequence"/>
</dbReference>
<dbReference type="EMBL" id="WSFA01000137">
    <property type="protein sequence ID" value="NDL41758.1"/>
    <property type="molecule type" value="Genomic_DNA"/>
</dbReference>
<proteinExistence type="predicted"/>
<evidence type="ECO:0000313" key="2">
    <source>
        <dbReference type="Proteomes" id="UP000479300"/>
    </source>
</evidence>
<feature type="non-terminal residue" evidence="1">
    <location>
        <position position="601"/>
    </location>
</feature>
<gene>
    <name evidence="1" type="primary">rtxA</name>
    <name evidence="1" type="ORF">GPY51_24290</name>
</gene>
<dbReference type="InterPro" id="IPR011509">
    <property type="entry name" value="RtxA_toxin"/>
</dbReference>
<accession>A0A6L9JR21</accession>
<dbReference type="NCBIfam" id="NF012221">
    <property type="entry name" value="MARTX_Nterm"/>
    <property type="match status" value="1"/>
</dbReference>
<dbReference type="AlphaFoldDB" id="A0A6L9JR21"/>
<sequence>MGKSSNRSTEYIFTGKYYDDDDNIDNSITAIGIGGNVYAYGGDDDVTVGSFKVDVYHTDGDLAVKGASGYTGIHKTGNGGLSFAGAAGAVFINHTGETGNLNYSGVAGYNKLVRKGLSGDSSFKGGGGYNQLWHETNRGDLDFAGAGAGNNIDRTWFNRYQDSQGNVIFNGAGVTNNINSRVESGDIILHGIGTDNHIVRRGRNGDILLRGVGAANRIERIRHSEDKYGQTQGDITLEGAGGYNTLYSDVAHGNIHFTGTGVYNKIARVGVRNEIEFAQAKDIIMTSATMEGDGTQQSRQVKAVKSAVEPDTYLFAIANNINTKVVAVRLRNNPDTGKLRYYATSWYKQGDHLEDIAKENINTNNGFIPVKGDDTITLANINVVYRQKNTIQGVVKALLTDKWGNYARGINIKAEDVILASAKIGGDTLSSNGLKIDVSPVKSNTQPNTYVYAIFLDPYTKVVEVKLANDSETGRLKYIARSWYKKGDHTGRIANETFSYPYGYRLIRAGYTVSELHYKLNVTDDITDCLTDLKSYFEQDVIKSSKSGGDSSGNIYFSGAGGGNIIKSDVTRGDINFTGLGAANVILHDSKFGDTHFDGAG</sequence>
<dbReference type="RefSeq" id="WP_112872370.1">
    <property type="nucleotide sequence ID" value="NZ_CAWPHK010000134.1"/>
</dbReference>